<dbReference type="PIRSF" id="PIRSF005900">
    <property type="entry name" value="Dps"/>
    <property type="match status" value="1"/>
</dbReference>
<dbReference type="Gene3D" id="1.20.1260.10">
    <property type="match status" value="1"/>
</dbReference>
<gene>
    <name evidence="4" type="ORF">EV659_10799</name>
</gene>
<protein>
    <submittedName>
        <fullName evidence="4">Starvation-inducible DNA-binding protein</fullName>
    </submittedName>
</protein>
<dbReference type="GO" id="GO:0008199">
    <property type="term" value="F:ferric iron binding"/>
    <property type="evidence" value="ECO:0007669"/>
    <property type="project" value="InterPro"/>
</dbReference>
<dbReference type="PANTHER" id="PTHR42932:SF3">
    <property type="entry name" value="DNA PROTECTION DURING STARVATION PROTEIN"/>
    <property type="match status" value="1"/>
</dbReference>
<proteinExistence type="inferred from homology"/>
<evidence type="ECO:0000313" key="5">
    <source>
        <dbReference type="Proteomes" id="UP000295399"/>
    </source>
</evidence>
<name>A0A4R2PE39_RHOSA</name>
<dbReference type="RefSeq" id="WP_132708768.1">
    <property type="nucleotide sequence ID" value="NZ_JACIGF010000007.1"/>
</dbReference>
<dbReference type="InterPro" id="IPR002177">
    <property type="entry name" value="DPS_DNA-bd"/>
</dbReference>
<dbReference type="InterPro" id="IPR008331">
    <property type="entry name" value="Ferritin_DPS_dom"/>
</dbReference>
<dbReference type="InterPro" id="IPR009078">
    <property type="entry name" value="Ferritin-like_SF"/>
</dbReference>
<dbReference type="SUPFAM" id="SSF47240">
    <property type="entry name" value="Ferritin-like"/>
    <property type="match status" value="1"/>
</dbReference>
<comment type="caution">
    <text evidence="4">The sequence shown here is derived from an EMBL/GenBank/DDBJ whole genome shotgun (WGS) entry which is preliminary data.</text>
</comment>
<evidence type="ECO:0000256" key="2">
    <source>
        <dbReference type="RuleBase" id="RU003875"/>
    </source>
</evidence>
<dbReference type="PRINTS" id="PR01346">
    <property type="entry name" value="HELNAPAPROT"/>
</dbReference>
<dbReference type="EMBL" id="SLXO01000007">
    <property type="protein sequence ID" value="TCP33489.1"/>
    <property type="molecule type" value="Genomic_DNA"/>
</dbReference>
<dbReference type="FunCoup" id="A0A4R2PE39">
    <property type="interactions" value="210"/>
</dbReference>
<sequence>MSINIGIEDNSRKSIAEGLKVLLADSYSLYIKTQNYHWNVVGPMFKSVHELTEEQYTELAEANDEIAERIRQLGVKAPGGYKAFAELTAITDGDENKDAQGMVAELAGDHETIVRRIRPMQETADKAGDNATVALLDDRLTAHEKAAWMLRSMAS</sequence>
<evidence type="ECO:0000259" key="3">
    <source>
        <dbReference type="Pfam" id="PF00210"/>
    </source>
</evidence>
<dbReference type="GO" id="GO:0016722">
    <property type="term" value="F:oxidoreductase activity, acting on metal ions"/>
    <property type="evidence" value="ECO:0007669"/>
    <property type="project" value="InterPro"/>
</dbReference>
<dbReference type="AlphaFoldDB" id="A0A4R2PE39"/>
<accession>A0A4R2PE39</accession>
<keyword evidence="5" id="KW-1185">Reference proteome</keyword>
<dbReference type="InParanoid" id="A0A4R2PE39"/>
<keyword evidence="4" id="KW-0238">DNA-binding</keyword>
<dbReference type="CDD" id="cd01043">
    <property type="entry name" value="DPS"/>
    <property type="match status" value="1"/>
</dbReference>
<dbReference type="GO" id="GO:0003677">
    <property type="term" value="F:DNA binding"/>
    <property type="evidence" value="ECO:0007669"/>
    <property type="project" value="UniProtKB-KW"/>
</dbReference>
<dbReference type="PROSITE" id="PS00818">
    <property type="entry name" value="DPS_1"/>
    <property type="match status" value="1"/>
</dbReference>
<dbReference type="PANTHER" id="PTHR42932">
    <property type="entry name" value="GENERAL STRESS PROTEIN 20U"/>
    <property type="match status" value="1"/>
</dbReference>
<comment type="similarity">
    <text evidence="1 2">Belongs to the Dps family.</text>
</comment>
<dbReference type="OrthoDB" id="9797687at2"/>
<dbReference type="Proteomes" id="UP000295399">
    <property type="component" value="Unassembled WGS sequence"/>
</dbReference>
<dbReference type="InterPro" id="IPR023188">
    <property type="entry name" value="DPS_DNA-bd_CS"/>
</dbReference>
<organism evidence="4 5">
    <name type="scientific">Rhodothalassium salexigens DSM 2132</name>
    <dbReference type="NCBI Taxonomy" id="1188247"/>
    <lineage>
        <taxon>Bacteria</taxon>
        <taxon>Pseudomonadati</taxon>
        <taxon>Pseudomonadota</taxon>
        <taxon>Alphaproteobacteria</taxon>
        <taxon>Rhodothalassiales</taxon>
        <taxon>Rhodothalassiaceae</taxon>
        <taxon>Rhodothalassium</taxon>
    </lineage>
</organism>
<dbReference type="Pfam" id="PF00210">
    <property type="entry name" value="Ferritin"/>
    <property type="match status" value="1"/>
</dbReference>
<feature type="domain" description="Ferritin/DPS" evidence="3">
    <location>
        <begin position="18"/>
        <end position="153"/>
    </location>
</feature>
<reference evidence="4 5" key="1">
    <citation type="submission" date="2019-03" db="EMBL/GenBank/DDBJ databases">
        <title>Genomic Encyclopedia of Type Strains, Phase IV (KMG-IV): sequencing the most valuable type-strain genomes for metagenomic binning, comparative biology and taxonomic classification.</title>
        <authorList>
            <person name="Goeker M."/>
        </authorList>
    </citation>
    <scope>NUCLEOTIDE SEQUENCE [LARGE SCALE GENOMIC DNA]</scope>
    <source>
        <strain evidence="4 5">DSM 2132</strain>
    </source>
</reference>
<evidence type="ECO:0000313" key="4">
    <source>
        <dbReference type="EMBL" id="TCP33489.1"/>
    </source>
</evidence>
<dbReference type="InterPro" id="IPR012347">
    <property type="entry name" value="Ferritin-like"/>
</dbReference>
<evidence type="ECO:0000256" key="1">
    <source>
        <dbReference type="ARBA" id="ARBA00009497"/>
    </source>
</evidence>